<dbReference type="SUPFAM" id="SSF53720">
    <property type="entry name" value="ALDH-like"/>
    <property type="match status" value="1"/>
</dbReference>
<dbReference type="InterPro" id="IPR016163">
    <property type="entry name" value="Ald_DH_C"/>
</dbReference>
<keyword evidence="4" id="KW-1185">Reference proteome</keyword>
<evidence type="ECO:0000313" key="4">
    <source>
        <dbReference type="Proteomes" id="UP001345013"/>
    </source>
</evidence>
<keyword evidence="1" id="KW-0560">Oxidoreductase</keyword>
<dbReference type="Gene3D" id="3.40.605.10">
    <property type="entry name" value="Aldehyde Dehydrogenase, Chain A, domain 1"/>
    <property type="match status" value="1"/>
</dbReference>
<reference evidence="3 4" key="1">
    <citation type="submission" date="2023-08" db="EMBL/GenBank/DDBJ databases">
        <title>Black Yeasts Isolated from many extreme environments.</title>
        <authorList>
            <person name="Coleine C."/>
            <person name="Stajich J.E."/>
            <person name="Selbmann L."/>
        </authorList>
    </citation>
    <scope>NUCLEOTIDE SEQUENCE [LARGE SCALE GENOMIC DNA]</scope>
    <source>
        <strain evidence="3 4">CCFEE 5885</strain>
    </source>
</reference>
<dbReference type="InterPro" id="IPR016161">
    <property type="entry name" value="Ald_DH/histidinol_DH"/>
</dbReference>
<organism evidence="3 4">
    <name type="scientific">Lithohypha guttulata</name>
    <dbReference type="NCBI Taxonomy" id="1690604"/>
    <lineage>
        <taxon>Eukaryota</taxon>
        <taxon>Fungi</taxon>
        <taxon>Dikarya</taxon>
        <taxon>Ascomycota</taxon>
        <taxon>Pezizomycotina</taxon>
        <taxon>Eurotiomycetes</taxon>
        <taxon>Chaetothyriomycetidae</taxon>
        <taxon>Chaetothyriales</taxon>
        <taxon>Trichomeriaceae</taxon>
        <taxon>Lithohypha</taxon>
    </lineage>
</organism>
<feature type="domain" description="Aldehyde dehydrogenase" evidence="2">
    <location>
        <begin position="4"/>
        <end position="202"/>
    </location>
</feature>
<dbReference type="InterPro" id="IPR015590">
    <property type="entry name" value="Aldehyde_DH_dom"/>
</dbReference>
<dbReference type="PANTHER" id="PTHR43353:SF7">
    <property type="entry name" value="SUCCINATE SEMIALDEHYDE DEHYDROGENASE (EUROFUNG)"/>
    <property type="match status" value="1"/>
</dbReference>
<evidence type="ECO:0000259" key="2">
    <source>
        <dbReference type="Pfam" id="PF00171"/>
    </source>
</evidence>
<name>A0ABR0JVD4_9EURO</name>
<dbReference type="PANTHER" id="PTHR43353">
    <property type="entry name" value="SUCCINATE-SEMIALDEHYDE DEHYDROGENASE, MITOCHONDRIAL"/>
    <property type="match status" value="1"/>
</dbReference>
<accession>A0ABR0JVD4</accession>
<sequence>MALKFRHAGQACITANRVYVQRGVYEKFGKMLAECVGQLKVGHGMEKGTTMGPVTVPAGLDKVAGQIKDAVDKGATVLTGGEKINKNGGYFFQPTVIQNAAPGMLVTEEETFGPLLAMIPFDTEEEVVEAANKTSMGLSSYFFTKNVDRTWRLLENLEAGTIGMNTGNASAAESPFGGIKDSGYGKESGKDVALQEYLITKTGTLTIEGQYQRSYQR</sequence>
<dbReference type="Pfam" id="PF00171">
    <property type="entry name" value="Aldedh"/>
    <property type="match status" value="1"/>
</dbReference>
<proteinExistence type="predicted"/>
<evidence type="ECO:0000256" key="1">
    <source>
        <dbReference type="ARBA" id="ARBA00023002"/>
    </source>
</evidence>
<dbReference type="EMBL" id="JAVRRG010000258">
    <property type="protein sequence ID" value="KAK5075676.1"/>
    <property type="molecule type" value="Genomic_DNA"/>
</dbReference>
<dbReference type="InterPro" id="IPR050740">
    <property type="entry name" value="Aldehyde_DH_Superfamily"/>
</dbReference>
<comment type="caution">
    <text evidence="3">The sequence shown here is derived from an EMBL/GenBank/DDBJ whole genome shotgun (WGS) entry which is preliminary data.</text>
</comment>
<evidence type="ECO:0000313" key="3">
    <source>
        <dbReference type="EMBL" id="KAK5075676.1"/>
    </source>
</evidence>
<protein>
    <recommendedName>
        <fullName evidence="2">Aldehyde dehydrogenase domain-containing protein</fullName>
    </recommendedName>
</protein>
<dbReference type="Proteomes" id="UP001345013">
    <property type="component" value="Unassembled WGS sequence"/>
</dbReference>
<dbReference type="InterPro" id="IPR016162">
    <property type="entry name" value="Ald_DH_N"/>
</dbReference>
<dbReference type="Gene3D" id="3.40.309.10">
    <property type="entry name" value="Aldehyde Dehydrogenase, Chain A, domain 2"/>
    <property type="match status" value="1"/>
</dbReference>
<gene>
    <name evidence="3" type="ORF">LTR24_009990</name>
</gene>